<evidence type="ECO:0000313" key="1">
    <source>
        <dbReference type="EMBL" id="KGD67124.1"/>
    </source>
</evidence>
<reference evidence="1 2" key="1">
    <citation type="submission" date="2014-09" db="EMBL/GenBank/DDBJ databases">
        <title>Whole Genome Shotgun of Flavobacterium aquatile LMG 4008.</title>
        <authorList>
            <person name="Gale A.N."/>
            <person name="Pipes S.E."/>
            <person name="Newman J.D."/>
        </authorList>
    </citation>
    <scope>NUCLEOTIDE SEQUENCE [LARGE SCALE GENOMIC DNA]</scope>
    <source>
        <strain evidence="1 2">LMG 4008</strain>
    </source>
</reference>
<sequence>MKKQILFLALMVQFLTSCSNDEKGSSCQDSLPAVTTTGANTFGCCINDNLLIPRDGTGTFGGSDNAVTIYGDPTGNQEYTEIQVKDYKSNRTASLLLHIQNLNQNGVNNYTINASNGSSNIDGFNHTYIHCRIFNVETNSYQYYRSMENSGVLNIINYELVPNVKLIVSGTFNCTLKNSSDSNDIIEIKDGRFDFNGATISNTVFP</sequence>
<accession>A0A095SS13</accession>
<protein>
    <recommendedName>
        <fullName evidence="3">Lipoprotein</fullName>
    </recommendedName>
</protein>
<dbReference type="PROSITE" id="PS51257">
    <property type="entry name" value="PROKAR_LIPOPROTEIN"/>
    <property type="match status" value="1"/>
</dbReference>
<proteinExistence type="predicted"/>
<evidence type="ECO:0008006" key="3">
    <source>
        <dbReference type="Google" id="ProtNLM"/>
    </source>
</evidence>
<dbReference type="eggNOG" id="ENOG50331JB">
    <property type="taxonomic scope" value="Bacteria"/>
</dbReference>
<dbReference type="AlphaFoldDB" id="A0A095SS13"/>
<dbReference type="RefSeq" id="WP_035127679.1">
    <property type="nucleotide sequence ID" value="NZ_JRHH01000005.1"/>
</dbReference>
<dbReference type="EMBL" id="JRHH01000005">
    <property type="protein sequence ID" value="KGD67124.1"/>
    <property type="molecule type" value="Genomic_DNA"/>
</dbReference>
<dbReference type="OrthoDB" id="881763at2"/>
<name>A0A095SS13_9FLAO</name>
<comment type="caution">
    <text evidence="1">The sequence shown here is derived from an EMBL/GenBank/DDBJ whole genome shotgun (WGS) entry which is preliminary data.</text>
</comment>
<organism evidence="1 2">
    <name type="scientific">Flavobacterium aquatile LMG 4008 = ATCC 11947</name>
    <dbReference type="NCBI Taxonomy" id="1453498"/>
    <lineage>
        <taxon>Bacteria</taxon>
        <taxon>Pseudomonadati</taxon>
        <taxon>Bacteroidota</taxon>
        <taxon>Flavobacteriia</taxon>
        <taxon>Flavobacteriales</taxon>
        <taxon>Flavobacteriaceae</taxon>
        <taxon>Flavobacterium</taxon>
    </lineage>
</organism>
<evidence type="ECO:0000313" key="2">
    <source>
        <dbReference type="Proteomes" id="UP000029554"/>
    </source>
</evidence>
<keyword evidence="2" id="KW-1185">Reference proteome</keyword>
<dbReference type="Proteomes" id="UP000029554">
    <property type="component" value="Unassembled WGS sequence"/>
</dbReference>
<dbReference type="STRING" id="1453498.LG45_12925"/>
<gene>
    <name evidence="1" type="ORF">LG45_12925</name>
</gene>